<dbReference type="GeneID" id="40306538"/>
<reference evidence="3 4" key="1">
    <citation type="submission" date="2017-09" db="EMBL/GenBank/DDBJ databases">
        <title>Genome sequencing of Besnoitia besnoiti strain Bb-Ger1.</title>
        <authorList>
            <person name="Schares G."/>
            <person name="Venepally P."/>
            <person name="Lorenzi H.A."/>
        </authorList>
    </citation>
    <scope>NUCLEOTIDE SEQUENCE [LARGE SCALE GENOMIC DNA]</scope>
    <source>
        <strain evidence="3 4">Bb-Ger1</strain>
    </source>
</reference>
<feature type="region of interest" description="Disordered" evidence="1">
    <location>
        <begin position="363"/>
        <end position="385"/>
    </location>
</feature>
<keyword evidence="4" id="KW-1185">Reference proteome</keyword>
<dbReference type="Proteomes" id="UP000224006">
    <property type="component" value="Chromosome IX"/>
</dbReference>
<protein>
    <submittedName>
        <fullName evidence="3">Uncharacterized protein</fullName>
    </submittedName>
</protein>
<name>A0A2A9M6Q2_BESBE</name>
<keyword evidence="2" id="KW-0732">Signal</keyword>
<feature type="compositionally biased region" description="Low complexity" evidence="1">
    <location>
        <begin position="108"/>
        <end position="126"/>
    </location>
</feature>
<dbReference type="AlphaFoldDB" id="A0A2A9M6Q2"/>
<dbReference type="RefSeq" id="XP_029216873.1">
    <property type="nucleotide sequence ID" value="XM_029360206.1"/>
</dbReference>
<feature type="chain" id="PRO_5013332777" evidence="2">
    <location>
        <begin position="27"/>
        <end position="635"/>
    </location>
</feature>
<dbReference type="VEuPathDB" id="ToxoDB:BESB_014770"/>
<feature type="compositionally biased region" description="Low complexity" evidence="1">
    <location>
        <begin position="247"/>
        <end position="264"/>
    </location>
</feature>
<feature type="region of interest" description="Disordered" evidence="1">
    <location>
        <begin position="108"/>
        <end position="133"/>
    </location>
</feature>
<dbReference type="KEGG" id="bbes:BESB_014770"/>
<feature type="signal peptide" evidence="2">
    <location>
        <begin position="1"/>
        <end position="26"/>
    </location>
</feature>
<proteinExistence type="predicted"/>
<sequence>MQLPALVWQLRLTSFLLLFLSRAAKSLCLVSGAGRCPLSASASVSPSPRRPRPRAVSVLSCASSLAFRSSLPSLSVSPSAGWRSAFCVPLSRKPGGAQRKGLFDSCSSRVRLSRPSPRPSFALASRGVRPPSQASRRLLGSSLFASLGAGAETSPSLSAGCPPLRAPPPPAASPVARLGSDLADGTVAIPRPLEAAALEACSSVLLATDLGTQKMGMALFSLTSAAGDRSLVSSRRVAPSRRAADAAASSFSAASSPSYAARPPHSGRHCPPLREREAAEASAGSGGLRERAGEAPELAATGSETAELRRHPHSAFVEAEREAARREREVRRRSAERDRRKLRDLSGVARYLTLSRLADGEDAVREKKGMEEATSDYALPPERGLEDALDSPCRQLLPLSPQALNSFSFFSSPSSDSSFSPSSSSPSSPLSAAPPSPSFASLASQPAVSLLRRFTHGGDIEAAVARVCGAVAAYGVRALLVGYPKNPFLHPSHAALTFRSLLCRDFAVLLARAVLRQAPHLAPSSPLAATRSTAASPVVFLHDEARTTLEAKKIGKGDQRPKTAEFLDSRSAAVLGRVFLSARGAGSVLVLPDARTFFPLSFVSARRPLSQFKEFYRVHPAVVELAKTVPWGLLL</sequence>
<feature type="region of interest" description="Disordered" evidence="1">
    <location>
        <begin position="247"/>
        <end position="339"/>
    </location>
</feature>
<evidence type="ECO:0000256" key="2">
    <source>
        <dbReference type="SAM" id="SignalP"/>
    </source>
</evidence>
<dbReference type="EMBL" id="NWUJ01000010">
    <property type="protein sequence ID" value="PFH32864.1"/>
    <property type="molecule type" value="Genomic_DNA"/>
</dbReference>
<gene>
    <name evidence="3" type="ORF">BESB_014770</name>
</gene>
<evidence type="ECO:0000313" key="3">
    <source>
        <dbReference type="EMBL" id="PFH32864.1"/>
    </source>
</evidence>
<dbReference type="Gene3D" id="3.30.420.140">
    <property type="entry name" value="YqgF/RNase H-like domain"/>
    <property type="match status" value="1"/>
</dbReference>
<comment type="caution">
    <text evidence="3">The sequence shown here is derived from an EMBL/GenBank/DDBJ whole genome shotgun (WGS) entry which is preliminary data.</text>
</comment>
<dbReference type="InterPro" id="IPR037027">
    <property type="entry name" value="YqgF/RNaseH-like_dom_sf"/>
</dbReference>
<feature type="compositionally biased region" description="Basic and acidic residues" evidence="1">
    <location>
        <begin position="318"/>
        <end position="339"/>
    </location>
</feature>
<dbReference type="OrthoDB" id="10514861at2759"/>
<dbReference type="GO" id="GO:0006139">
    <property type="term" value="P:nucleobase-containing compound metabolic process"/>
    <property type="evidence" value="ECO:0007669"/>
    <property type="project" value="InterPro"/>
</dbReference>
<accession>A0A2A9M6Q2</accession>
<evidence type="ECO:0000256" key="1">
    <source>
        <dbReference type="SAM" id="MobiDB-lite"/>
    </source>
</evidence>
<organism evidence="3 4">
    <name type="scientific">Besnoitia besnoiti</name>
    <name type="common">Apicomplexan protozoan</name>
    <dbReference type="NCBI Taxonomy" id="94643"/>
    <lineage>
        <taxon>Eukaryota</taxon>
        <taxon>Sar</taxon>
        <taxon>Alveolata</taxon>
        <taxon>Apicomplexa</taxon>
        <taxon>Conoidasida</taxon>
        <taxon>Coccidia</taxon>
        <taxon>Eucoccidiorida</taxon>
        <taxon>Eimeriorina</taxon>
        <taxon>Sarcocystidae</taxon>
        <taxon>Besnoitia</taxon>
    </lineage>
</organism>
<evidence type="ECO:0000313" key="4">
    <source>
        <dbReference type="Proteomes" id="UP000224006"/>
    </source>
</evidence>